<dbReference type="EMBL" id="VMBG01000001">
    <property type="protein sequence ID" value="TSJ79066.1"/>
    <property type="molecule type" value="Genomic_DNA"/>
</dbReference>
<dbReference type="HAMAP" id="MF_00361">
    <property type="entry name" value="NAD_kinase"/>
    <property type="match status" value="1"/>
</dbReference>
<dbReference type="InterPro" id="IPR017438">
    <property type="entry name" value="ATP-NAD_kinase_N"/>
</dbReference>
<keyword evidence="1 6" id="KW-0808">Transferase</keyword>
<dbReference type="GO" id="GO:0005524">
    <property type="term" value="F:ATP binding"/>
    <property type="evidence" value="ECO:0007669"/>
    <property type="project" value="UniProtKB-KW"/>
</dbReference>
<dbReference type="GO" id="GO:0019674">
    <property type="term" value="P:NAD+ metabolic process"/>
    <property type="evidence" value="ECO:0007669"/>
    <property type="project" value="InterPro"/>
</dbReference>
<evidence type="ECO:0000256" key="3">
    <source>
        <dbReference type="ARBA" id="ARBA00022857"/>
    </source>
</evidence>
<comment type="function">
    <text evidence="6">Involved in the regulation of the intracellular balance of NAD and NADP, and is a key enzyme in the biosynthesis of NADP. Catalyzes specifically the phosphorylation on 2'-hydroxyl of the adenosine moiety of NAD to yield NADP.</text>
</comment>
<name>A0A556QR01_9BACT</name>
<feature type="binding site" evidence="6">
    <location>
        <position position="142"/>
    </location>
    <ligand>
        <name>NAD(+)</name>
        <dbReference type="ChEBI" id="CHEBI:57540"/>
    </ligand>
</feature>
<keyword evidence="8" id="KW-1185">Reference proteome</keyword>
<comment type="similarity">
    <text evidence="6">Belongs to the NAD kinase family.</text>
</comment>
<dbReference type="GO" id="GO:0046872">
    <property type="term" value="F:metal ion binding"/>
    <property type="evidence" value="ECO:0007669"/>
    <property type="project" value="UniProtKB-UniRule"/>
</dbReference>
<evidence type="ECO:0000256" key="4">
    <source>
        <dbReference type="ARBA" id="ARBA00023027"/>
    </source>
</evidence>
<dbReference type="Gene3D" id="2.60.200.30">
    <property type="entry name" value="Probable inorganic polyphosphate/atp-NAD kinase, domain 2"/>
    <property type="match status" value="1"/>
</dbReference>
<dbReference type="GO" id="GO:0003951">
    <property type="term" value="F:NAD+ kinase activity"/>
    <property type="evidence" value="ECO:0007669"/>
    <property type="project" value="UniProtKB-UniRule"/>
</dbReference>
<dbReference type="InterPro" id="IPR016064">
    <property type="entry name" value="NAD/diacylglycerol_kinase_sf"/>
</dbReference>
<comment type="catalytic activity">
    <reaction evidence="5 6">
        <text>NAD(+) + ATP = ADP + NADP(+) + H(+)</text>
        <dbReference type="Rhea" id="RHEA:18629"/>
        <dbReference type="ChEBI" id="CHEBI:15378"/>
        <dbReference type="ChEBI" id="CHEBI:30616"/>
        <dbReference type="ChEBI" id="CHEBI:57540"/>
        <dbReference type="ChEBI" id="CHEBI:58349"/>
        <dbReference type="ChEBI" id="CHEBI:456216"/>
        <dbReference type="EC" id="2.7.1.23"/>
    </reaction>
</comment>
<keyword evidence="2 6" id="KW-0418">Kinase</keyword>
<dbReference type="SUPFAM" id="SSF111331">
    <property type="entry name" value="NAD kinase/diacylglycerol kinase-like"/>
    <property type="match status" value="1"/>
</dbReference>
<dbReference type="Pfam" id="PF20143">
    <property type="entry name" value="NAD_kinase_C"/>
    <property type="match status" value="1"/>
</dbReference>
<evidence type="ECO:0000256" key="6">
    <source>
        <dbReference type="HAMAP-Rule" id="MF_00361"/>
    </source>
</evidence>
<dbReference type="GO" id="GO:0005737">
    <property type="term" value="C:cytoplasm"/>
    <property type="evidence" value="ECO:0007669"/>
    <property type="project" value="UniProtKB-SubCell"/>
</dbReference>
<keyword evidence="6" id="KW-0547">Nucleotide-binding</keyword>
<dbReference type="OrthoDB" id="9774737at2"/>
<comment type="subcellular location">
    <subcellularLocation>
        <location evidence="6">Cytoplasm</location>
    </subcellularLocation>
</comment>
<keyword evidence="3 6" id="KW-0521">NADP</keyword>
<feature type="active site" description="Proton acceptor" evidence="6">
    <location>
        <position position="61"/>
    </location>
</feature>
<comment type="cofactor">
    <cofactor evidence="6">
        <name>a divalent metal cation</name>
        <dbReference type="ChEBI" id="CHEBI:60240"/>
    </cofactor>
</comment>
<comment type="caution">
    <text evidence="7">The sequence shown here is derived from an EMBL/GenBank/DDBJ whole genome shotgun (WGS) entry which is preliminary data.</text>
</comment>
<evidence type="ECO:0000256" key="1">
    <source>
        <dbReference type="ARBA" id="ARBA00022679"/>
    </source>
</evidence>
<feature type="binding site" evidence="6">
    <location>
        <begin position="131"/>
        <end position="132"/>
    </location>
    <ligand>
        <name>NAD(+)</name>
        <dbReference type="ChEBI" id="CHEBI:57540"/>
    </ligand>
</feature>
<proteinExistence type="inferred from homology"/>
<feature type="binding site" evidence="6">
    <location>
        <begin position="61"/>
        <end position="62"/>
    </location>
    <ligand>
        <name>NAD(+)</name>
        <dbReference type="ChEBI" id="CHEBI:57540"/>
    </ligand>
</feature>
<sequence length="279" mass="29197">MPPIRKLAFVVNEPKAGAPELADALIALAQAAGVTVKRADSHPVADDFLAGQDACCVIGGDGTLLGIAAQAARAQVPIIGVNRGSLGFLTTFSADDIRDCFPTLLSGDFQIAQRALLSCSTGPGHSDLALNDVLIKAKVNSRLVGLEVIADGELVTNYDCDGLIFSTPTGSTAYNLSAGGPLIHPSAEVVALTPICPHTLSNRSIIFRAGVKLVVRNLDATSTLMVTVDGQRDHPVSDGRPITITLAAERLPLVQRRDYAHFAVVRSKLNWSGGVVARS</sequence>
<dbReference type="Proteomes" id="UP000315648">
    <property type="component" value="Unassembled WGS sequence"/>
</dbReference>
<dbReference type="InterPro" id="IPR002504">
    <property type="entry name" value="NADK"/>
</dbReference>
<reference evidence="7 8" key="1">
    <citation type="submission" date="2019-07" db="EMBL/GenBank/DDBJ databases">
        <title>Description of 53C-WASEF.</title>
        <authorList>
            <person name="Pitt A."/>
            <person name="Hahn M.W."/>
        </authorList>
    </citation>
    <scope>NUCLEOTIDE SEQUENCE [LARGE SCALE GENOMIC DNA]</scope>
    <source>
        <strain evidence="7 8">53C-WASEF</strain>
    </source>
</reference>
<dbReference type="RefSeq" id="WP_144229409.1">
    <property type="nucleotide sequence ID" value="NZ_CBCRVV010000005.1"/>
</dbReference>
<feature type="binding site" evidence="6">
    <location>
        <position position="231"/>
    </location>
    <ligand>
        <name>NAD(+)</name>
        <dbReference type="ChEBI" id="CHEBI:57540"/>
    </ligand>
</feature>
<feature type="binding site" evidence="6">
    <location>
        <begin position="172"/>
        <end position="177"/>
    </location>
    <ligand>
        <name>NAD(+)</name>
        <dbReference type="ChEBI" id="CHEBI:57540"/>
    </ligand>
</feature>
<evidence type="ECO:0000256" key="5">
    <source>
        <dbReference type="ARBA" id="ARBA00047925"/>
    </source>
</evidence>
<dbReference type="GO" id="GO:0006741">
    <property type="term" value="P:NADP+ biosynthetic process"/>
    <property type="evidence" value="ECO:0007669"/>
    <property type="project" value="UniProtKB-UniRule"/>
</dbReference>
<evidence type="ECO:0000313" key="8">
    <source>
        <dbReference type="Proteomes" id="UP000315648"/>
    </source>
</evidence>
<dbReference type="PANTHER" id="PTHR20275">
    <property type="entry name" value="NAD KINASE"/>
    <property type="match status" value="1"/>
</dbReference>
<dbReference type="AlphaFoldDB" id="A0A556QR01"/>
<keyword evidence="6" id="KW-0963">Cytoplasm</keyword>
<keyword evidence="4 6" id="KW-0520">NAD</keyword>
<evidence type="ECO:0000256" key="2">
    <source>
        <dbReference type="ARBA" id="ARBA00022777"/>
    </source>
</evidence>
<keyword evidence="6" id="KW-0067">ATP-binding</keyword>
<comment type="caution">
    <text evidence="6">Lacks conserved residue(s) required for the propagation of feature annotation.</text>
</comment>
<accession>A0A556QR01</accession>
<feature type="binding site" evidence="6">
    <location>
        <position position="161"/>
    </location>
    <ligand>
        <name>NAD(+)</name>
        <dbReference type="ChEBI" id="CHEBI:57540"/>
    </ligand>
</feature>
<dbReference type="Gene3D" id="3.40.50.10330">
    <property type="entry name" value="Probable inorganic polyphosphate/atp-NAD kinase, domain 1"/>
    <property type="match status" value="1"/>
</dbReference>
<evidence type="ECO:0000313" key="7">
    <source>
        <dbReference type="EMBL" id="TSJ79066.1"/>
    </source>
</evidence>
<protein>
    <recommendedName>
        <fullName evidence="6">NAD kinase</fullName>
        <ecNumber evidence="6">2.7.1.23</ecNumber>
    </recommendedName>
    <alternativeName>
        <fullName evidence="6">ATP-dependent NAD kinase</fullName>
    </alternativeName>
</protein>
<dbReference type="EC" id="2.7.1.23" evidence="6"/>
<dbReference type="InterPro" id="IPR017437">
    <property type="entry name" value="ATP-NAD_kinase_PpnK-typ_C"/>
</dbReference>
<gene>
    <name evidence="6" type="primary">nadK</name>
    <name evidence="7" type="ORF">FPL22_07160</name>
</gene>
<dbReference type="GO" id="GO:0051287">
    <property type="term" value="F:NAD binding"/>
    <property type="evidence" value="ECO:0007669"/>
    <property type="project" value="UniProtKB-ARBA"/>
</dbReference>
<organism evidence="7 8">
    <name type="scientific">Rariglobus hedericola</name>
    <dbReference type="NCBI Taxonomy" id="2597822"/>
    <lineage>
        <taxon>Bacteria</taxon>
        <taxon>Pseudomonadati</taxon>
        <taxon>Verrucomicrobiota</taxon>
        <taxon>Opitutia</taxon>
        <taxon>Opitutales</taxon>
        <taxon>Opitutaceae</taxon>
        <taxon>Rariglobus</taxon>
    </lineage>
</organism>
<dbReference type="Pfam" id="PF01513">
    <property type="entry name" value="NAD_kinase"/>
    <property type="match status" value="1"/>
</dbReference>
<dbReference type="PANTHER" id="PTHR20275:SF0">
    <property type="entry name" value="NAD KINASE"/>
    <property type="match status" value="1"/>
</dbReference>